<keyword evidence="1" id="KW-0472">Membrane</keyword>
<feature type="transmembrane region" description="Helical" evidence="1">
    <location>
        <begin position="136"/>
        <end position="159"/>
    </location>
</feature>
<feature type="transmembrane region" description="Helical" evidence="1">
    <location>
        <begin position="107"/>
        <end position="130"/>
    </location>
</feature>
<comment type="caution">
    <text evidence="2">The sequence shown here is derived from an EMBL/GenBank/DDBJ whole genome shotgun (WGS) entry which is preliminary data.</text>
</comment>
<gene>
    <name evidence="2" type="primary">NCL1_11343</name>
    <name evidence="2" type="ORF">TNCT_567951</name>
</gene>
<keyword evidence="1" id="KW-1133">Transmembrane helix</keyword>
<evidence type="ECO:0000313" key="3">
    <source>
        <dbReference type="Proteomes" id="UP000887116"/>
    </source>
</evidence>
<dbReference type="OrthoDB" id="6459046at2759"/>
<dbReference type="EMBL" id="BMAO01013094">
    <property type="protein sequence ID" value="GFQ86255.1"/>
    <property type="molecule type" value="Genomic_DNA"/>
</dbReference>
<keyword evidence="3" id="KW-1185">Reference proteome</keyword>
<protein>
    <submittedName>
        <fullName evidence="2">Uncharacterized protein</fullName>
    </submittedName>
</protein>
<dbReference type="AlphaFoldDB" id="A0A8X6KTQ5"/>
<name>A0A8X6KTQ5_TRICU</name>
<sequence length="169" mass="18976">MDPTPGTSATQHSHCIEIVYNAAEEEFASQEGCHPGFFNSVNKNPKLNDFVKKMDLPIEGTEEMNSESTPLDSKTRREKKHYLNSYRRFYAQIPNRFKETSSEIRQCMNFVCALLLGIVGFCVFFTMINITLKSNVLAALTVIFACALLIFVFICITALTKDGSPLSTD</sequence>
<evidence type="ECO:0000313" key="2">
    <source>
        <dbReference type="EMBL" id="GFQ86255.1"/>
    </source>
</evidence>
<evidence type="ECO:0000256" key="1">
    <source>
        <dbReference type="SAM" id="Phobius"/>
    </source>
</evidence>
<organism evidence="2 3">
    <name type="scientific">Trichonephila clavata</name>
    <name type="common">Joro spider</name>
    <name type="synonym">Nephila clavata</name>
    <dbReference type="NCBI Taxonomy" id="2740835"/>
    <lineage>
        <taxon>Eukaryota</taxon>
        <taxon>Metazoa</taxon>
        <taxon>Ecdysozoa</taxon>
        <taxon>Arthropoda</taxon>
        <taxon>Chelicerata</taxon>
        <taxon>Arachnida</taxon>
        <taxon>Araneae</taxon>
        <taxon>Araneomorphae</taxon>
        <taxon>Entelegynae</taxon>
        <taxon>Araneoidea</taxon>
        <taxon>Nephilidae</taxon>
        <taxon>Trichonephila</taxon>
    </lineage>
</organism>
<keyword evidence="1" id="KW-0812">Transmembrane</keyword>
<proteinExistence type="predicted"/>
<accession>A0A8X6KTQ5</accession>
<reference evidence="2" key="1">
    <citation type="submission" date="2020-07" db="EMBL/GenBank/DDBJ databases">
        <title>Multicomponent nature underlies the extraordinary mechanical properties of spider dragline silk.</title>
        <authorList>
            <person name="Kono N."/>
            <person name="Nakamura H."/>
            <person name="Mori M."/>
            <person name="Yoshida Y."/>
            <person name="Ohtoshi R."/>
            <person name="Malay A.D."/>
            <person name="Moran D.A.P."/>
            <person name="Tomita M."/>
            <person name="Numata K."/>
            <person name="Arakawa K."/>
        </authorList>
    </citation>
    <scope>NUCLEOTIDE SEQUENCE</scope>
</reference>
<dbReference type="Proteomes" id="UP000887116">
    <property type="component" value="Unassembled WGS sequence"/>
</dbReference>